<dbReference type="Gene3D" id="3.40.50.720">
    <property type="entry name" value="NAD(P)-binding Rossmann-like Domain"/>
    <property type="match status" value="1"/>
</dbReference>
<keyword evidence="3" id="KW-1185">Reference proteome</keyword>
<dbReference type="InterPro" id="IPR036397">
    <property type="entry name" value="RNaseH_sf"/>
</dbReference>
<organism evidence="2 3">
    <name type="scientific">Rhamnella rubrinervis</name>
    <dbReference type="NCBI Taxonomy" id="2594499"/>
    <lineage>
        <taxon>Eukaryota</taxon>
        <taxon>Viridiplantae</taxon>
        <taxon>Streptophyta</taxon>
        <taxon>Embryophyta</taxon>
        <taxon>Tracheophyta</taxon>
        <taxon>Spermatophyta</taxon>
        <taxon>Magnoliopsida</taxon>
        <taxon>eudicotyledons</taxon>
        <taxon>Gunneridae</taxon>
        <taxon>Pentapetalae</taxon>
        <taxon>rosids</taxon>
        <taxon>fabids</taxon>
        <taxon>Rosales</taxon>
        <taxon>Rhamnaceae</taxon>
        <taxon>rhamnoid group</taxon>
        <taxon>Rhamneae</taxon>
        <taxon>Rhamnella</taxon>
    </lineage>
</organism>
<dbReference type="EMBL" id="VOIH02000012">
    <property type="protein sequence ID" value="KAF3430967.1"/>
    <property type="molecule type" value="Genomic_DNA"/>
</dbReference>
<dbReference type="PANTHER" id="PTHR47723:SF19">
    <property type="entry name" value="POLYNUCLEOTIDYL TRANSFERASE, RIBONUCLEASE H-LIKE SUPERFAMILY PROTEIN"/>
    <property type="match status" value="1"/>
</dbReference>
<comment type="caution">
    <text evidence="2">The sequence shown here is derived from an EMBL/GenBank/DDBJ whole genome shotgun (WGS) entry which is preliminary data.</text>
</comment>
<feature type="domain" description="RNase H type-1" evidence="1">
    <location>
        <begin position="125"/>
        <end position="241"/>
    </location>
</feature>
<dbReference type="GO" id="GO:0004523">
    <property type="term" value="F:RNA-DNA hybrid ribonuclease activity"/>
    <property type="evidence" value="ECO:0007669"/>
    <property type="project" value="InterPro"/>
</dbReference>
<evidence type="ECO:0000313" key="2">
    <source>
        <dbReference type="EMBL" id="KAF3430967.1"/>
    </source>
</evidence>
<accession>A0A8K0DHA2</accession>
<evidence type="ECO:0000259" key="1">
    <source>
        <dbReference type="Pfam" id="PF13456"/>
    </source>
</evidence>
<dbReference type="InterPro" id="IPR053151">
    <property type="entry name" value="RNase_H-like"/>
</dbReference>
<dbReference type="PANTHER" id="PTHR47723">
    <property type="entry name" value="OS05G0353850 PROTEIN"/>
    <property type="match status" value="1"/>
</dbReference>
<dbReference type="Pfam" id="PF13456">
    <property type="entry name" value="RVT_3"/>
    <property type="match status" value="1"/>
</dbReference>
<dbReference type="Gene3D" id="3.30.420.10">
    <property type="entry name" value="Ribonuclease H-like superfamily/Ribonuclease H"/>
    <property type="match status" value="1"/>
</dbReference>
<gene>
    <name evidence="2" type="ORF">FNV43_RR25697</name>
</gene>
<dbReference type="CDD" id="cd06222">
    <property type="entry name" value="RNase_H_like"/>
    <property type="match status" value="1"/>
</dbReference>
<name>A0A8K0DHA2_9ROSA</name>
<dbReference type="AlphaFoldDB" id="A0A8K0DHA2"/>
<protein>
    <recommendedName>
        <fullName evidence="1">RNase H type-1 domain-containing protein</fullName>
    </recommendedName>
</protein>
<dbReference type="InterPro" id="IPR044730">
    <property type="entry name" value="RNase_H-like_dom_plant"/>
</dbReference>
<dbReference type="InterPro" id="IPR002156">
    <property type="entry name" value="RNaseH_domain"/>
</dbReference>
<reference evidence="2" key="1">
    <citation type="submission" date="2020-03" db="EMBL/GenBank/DDBJ databases">
        <title>A high-quality chromosome-level genome assembly of a woody plant with both climbing and erect habits, Rhamnella rubrinervis.</title>
        <authorList>
            <person name="Lu Z."/>
            <person name="Yang Y."/>
            <person name="Zhu X."/>
            <person name="Sun Y."/>
        </authorList>
    </citation>
    <scope>NUCLEOTIDE SEQUENCE</scope>
    <source>
        <strain evidence="2">BYM</strain>
        <tissue evidence="2">Leaf</tissue>
    </source>
</reference>
<evidence type="ECO:0000313" key="3">
    <source>
        <dbReference type="Proteomes" id="UP000796880"/>
    </source>
</evidence>
<dbReference type="Proteomes" id="UP000796880">
    <property type="component" value="Unassembled WGS sequence"/>
</dbReference>
<sequence length="286" mass="31720">MDDHDMEKVLHDPAVDAVYDCKSEVIGPGSFRFKAEIGMHATDFNGVEVVRNHLSRTGRDECAKQSLAKSFDFIIDTASGDHPFDPCMALLKTVGFLVLVGFPREVKFSPSNLNPAPKQDWDKGNTDAAFMDGLAAGAVIFRDGLGNWIALHSFLFECKSAFEAEAITLEWAMKKAKEAGWLNIEWSVDALQVVKEVNDEQGSWQWDSFHSLVNIKKFLQEEGWSVGWEAREADEVAHASALFSRTKNVSFCIVKSCGGSIPSFVENLIVRDRIRLAAPMLSAARC</sequence>
<proteinExistence type="predicted"/>
<dbReference type="GO" id="GO:0003676">
    <property type="term" value="F:nucleic acid binding"/>
    <property type="evidence" value="ECO:0007669"/>
    <property type="project" value="InterPro"/>
</dbReference>